<gene>
    <name evidence="1" type="ORF">ACFQZ8_31795</name>
</gene>
<feature type="non-terminal residue" evidence="1">
    <location>
        <position position="1"/>
    </location>
</feature>
<dbReference type="Proteomes" id="UP001597053">
    <property type="component" value="Unassembled WGS sequence"/>
</dbReference>
<keyword evidence="2" id="KW-1185">Reference proteome</keyword>
<feature type="non-terminal residue" evidence="1">
    <location>
        <position position="184"/>
    </location>
</feature>
<evidence type="ECO:0000313" key="2">
    <source>
        <dbReference type="Proteomes" id="UP001597053"/>
    </source>
</evidence>
<dbReference type="EMBL" id="JBHTHM010002856">
    <property type="protein sequence ID" value="MFD0788522.1"/>
    <property type="molecule type" value="Genomic_DNA"/>
</dbReference>
<dbReference type="Gene3D" id="2.60.40.420">
    <property type="entry name" value="Cupredoxins - blue copper proteins"/>
    <property type="match status" value="1"/>
</dbReference>
<reference evidence="2" key="1">
    <citation type="journal article" date="2019" name="Int. J. Syst. Evol. Microbiol.">
        <title>The Global Catalogue of Microorganisms (GCM) 10K type strain sequencing project: providing services to taxonomists for standard genome sequencing and annotation.</title>
        <authorList>
            <consortium name="The Broad Institute Genomics Platform"/>
            <consortium name="The Broad Institute Genome Sequencing Center for Infectious Disease"/>
            <person name="Wu L."/>
            <person name="Ma J."/>
        </authorList>
    </citation>
    <scope>NUCLEOTIDE SEQUENCE [LARGE SCALE GENOMIC DNA]</scope>
    <source>
        <strain evidence="2">JCM 32148</strain>
    </source>
</reference>
<protein>
    <submittedName>
        <fullName evidence="1">Uncharacterized protein</fullName>
    </submittedName>
</protein>
<name>A0ABW3AC81_9ACTN</name>
<accession>A0ABW3AC81</accession>
<dbReference type="SUPFAM" id="SSF49503">
    <property type="entry name" value="Cupredoxins"/>
    <property type="match status" value="1"/>
</dbReference>
<organism evidence="1 2">
    <name type="scientific">Micromonospora azadirachtae</name>
    <dbReference type="NCBI Taxonomy" id="1970735"/>
    <lineage>
        <taxon>Bacteria</taxon>
        <taxon>Bacillati</taxon>
        <taxon>Actinomycetota</taxon>
        <taxon>Actinomycetes</taxon>
        <taxon>Micromonosporales</taxon>
        <taxon>Micromonosporaceae</taxon>
        <taxon>Micromonospora</taxon>
    </lineage>
</organism>
<sequence>AGPLSPATLPLGADDPATEILFAADPAVAIGAPADGTQVWRIVGNSRQTEALRLDGCDLQVINRVGWDGTIRPPEPGELGWKEVVRVNPHEDVVVALRPVAPALPFKIGDSVRLLDPTRPAGVRIGSTPVSPFDGRPALVVNQLVNLGWEYRWHSQLGGHRDLGTSRPLVLRVSPKAPTGLTAT</sequence>
<proteinExistence type="predicted"/>
<dbReference type="InterPro" id="IPR008972">
    <property type="entry name" value="Cupredoxin"/>
</dbReference>
<comment type="caution">
    <text evidence="1">The sequence shown here is derived from an EMBL/GenBank/DDBJ whole genome shotgun (WGS) entry which is preliminary data.</text>
</comment>
<evidence type="ECO:0000313" key="1">
    <source>
        <dbReference type="EMBL" id="MFD0788522.1"/>
    </source>
</evidence>